<dbReference type="PANTHER" id="PTHR47978">
    <property type="match status" value="1"/>
</dbReference>
<dbReference type="Proteomes" id="UP001146793">
    <property type="component" value="Unassembled WGS sequence"/>
</dbReference>
<dbReference type="InterPro" id="IPR027417">
    <property type="entry name" value="P-loop_NTPase"/>
</dbReference>
<evidence type="ECO:0000313" key="3">
    <source>
        <dbReference type="EMBL" id="KAJ3445468.1"/>
    </source>
</evidence>
<dbReference type="SMART" id="SM00174">
    <property type="entry name" value="RHO"/>
    <property type="match status" value="1"/>
</dbReference>
<name>A0AAV7ZV47_9EUKA</name>
<organism evidence="3 4">
    <name type="scientific">Anaeramoeba flamelloides</name>
    <dbReference type="NCBI Taxonomy" id="1746091"/>
    <lineage>
        <taxon>Eukaryota</taxon>
        <taxon>Metamonada</taxon>
        <taxon>Anaeramoebidae</taxon>
        <taxon>Anaeramoeba</taxon>
    </lineage>
</organism>
<gene>
    <name evidence="3" type="ORF">M0812_11343</name>
</gene>
<dbReference type="PROSITE" id="PS51421">
    <property type="entry name" value="RAS"/>
    <property type="match status" value="1"/>
</dbReference>
<protein>
    <submittedName>
        <fullName evidence="3">Ras family-domain-containing protein</fullName>
    </submittedName>
</protein>
<dbReference type="GO" id="GO:0005525">
    <property type="term" value="F:GTP binding"/>
    <property type="evidence" value="ECO:0007669"/>
    <property type="project" value="InterPro"/>
</dbReference>
<dbReference type="CDD" id="cd00154">
    <property type="entry name" value="Rab"/>
    <property type="match status" value="1"/>
</dbReference>
<dbReference type="Pfam" id="PF00071">
    <property type="entry name" value="Ras"/>
    <property type="match status" value="1"/>
</dbReference>
<dbReference type="AlphaFoldDB" id="A0AAV7ZV47"/>
<dbReference type="Gene3D" id="3.40.50.300">
    <property type="entry name" value="P-loop containing nucleotide triphosphate hydrolases"/>
    <property type="match status" value="1"/>
</dbReference>
<proteinExistence type="predicted"/>
<dbReference type="SUPFAM" id="SSF52540">
    <property type="entry name" value="P-loop containing nucleoside triphosphate hydrolases"/>
    <property type="match status" value="1"/>
</dbReference>
<evidence type="ECO:0000313" key="4">
    <source>
        <dbReference type="Proteomes" id="UP001146793"/>
    </source>
</evidence>
<feature type="region of interest" description="Disordered" evidence="2">
    <location>
        <begin position="173"/>
        <end position="219"/>
    </location>
</feature>
<dbReference type="FunFam" id="3.40.50.300:FF:000808">
    <property type="entry name" value="Small GTP-binding protein, putative"/>
    <property type="match status" value="1"/>
</dbReference>
<accession>A0AAV7ZV47</accession>
<reference evidence="3" key="1">
    <citation type="submission" date="2022-08" db="EMBL/GenBank/DDBJ databases">
        <title>Novel sulphate-reducing endosymbionts in the free-living metamonad Anaeramoeba.</title>
        <authorList>
            <person name="Jerlstrom-Hultqvist J."/>
            <person name="Cepicka I."/>
            <person name="Gallot-Lavallee L."/>
            <person name="Salas-Leiva D."/>
            <person name="Curtis B.A."/>
            <person name="Zahonova K."/>
            <person name="Pipaliya S."/>
            <person name="Dacks J."/>
            <person name="Roger A.J."/>
        </authorList>
    </citation>
    <scope>NUCLEOTIDE SEQUENCE</scope>
    <source>
        <strain evidence="3">Busselton2</strain>
    </source>
</reference>
<dbReference type="PRINTS" id="PR00449">
    <property type="entry name" value="RASTRNSFRMNG"/>
</dbReference>
<evidence type="ECO:0000256" key="2">
    <source>
        <dbReference type="SAM" id="MobiDB-lite"/>
    </source>
</evidence>
<keyword evidence="1" id="KW-0547">Nucleotide-binding</keyword>
<dbReference type="EMBL" id="JANTQA010000023">
    <property type="protein sequence ID" value="KAJ3445468.1"/>
    <property type="molecule type" value="Genomic_DNA"/>
</dbReference>
<dbReference type="SMART" id="SM00175">
    <property type="entry name" value="RAB"/>
    <property type="match status" value="1"/>
</dbReference>
<dbReference type="PROSITE" id="PS51419">
    <property type="entry name" value="RAB"/>
    <property type="match status" value="1"/>
</dbReference>
<dbReference type="InterPro" id="IPR005225">
    <property type="entry name" value="Small_GTP-bd"/>
</dbReference>
<dbReference type="SMART" id="SM00173">
    <property type="entry name" value="RAS"/>
    <property type="match status" value="1"/>
</dbReference>
<dbReference type="GO" id="GO:0003924">
    <property type="term" value="F:GTPase activity"/>
    <property type="evidence" value="ECO:0007669"/>
    <property type="project" value="InterPro"/>
</dbReference>
<evidence type="ECO:0000256" key="1">
    <source>
        <dbReference type="ARBA" id="ARBA00022741"/>
    </source>
</evidence>
<comment type="caution">
    <text evidence="3">The sequence shown here is derived from an EMBL/GenBank/DDBJ whole genome shotgun (WGS) entry which is preliminary data.</text>
</comment>
<dbReference type="NCBIfam" id="TIGR00231">
    <property type="entry name" value="small_GTP"/>
    <property type="match status" value="1"/>
</dbReference>
<dbReference type="InterPro" id="IPR001806">
    <property type="entry name" value="Small_GTPase"/>
</dbReference>
<sequence length="219" mass="24599">MSDLKIVLLGSSGAGKTCLVQRLVTGTFNQKEPSTMGASFLQKSYKSRLGETFEFAIWDTAGQERFDSLSTFYTRDAGCAIIVYDITSNSSFSDLDRMFPKLESASQDCFVILVGSKVDIAKEDQKKRKVSFENGLQIAKKYQATFFESSSKTGENIDEIWEKIGEQFVKTKTKKKKKEINKENESQDNNIIKIDQPSDNESEKKKGKKKRKEDGGGCC</sequence>
<dbReference type="SMART" id="SM00176">
    <property type="entry name" value="RAN"/>
    <property type="match status" value="1"/>
</dbReference>